<name>A0A135I0S6_9HYPH</name>
<dbReference type="Gene3D" id="1.20.120.1220">
    <property type="match status" value="1"/>
</dbReference>
<sequence>MIEAAILIVFPFAMAFAAVSDLLSMTIQNRVSLILVGAFAVLAPLTGMAWDVYSLHFAAGLAILAVTFGLFAIRAMGGGDAKLMAATAVWFGWDIQLVAYLATASVLGGMLTLAILAYRRSPIAVVAGRFEFMRRLAQHDIGIPYGIALGAAGLLTFPQSAPGAWVLDRLSSI</sequence>
<dbReference type="Proteomes" id="UP000070107">
    <property type="component" value="Unassembled WGS sequence"/>
</dbReference>
<evidence type="ECO:0000313" key="9">
    <source>
        <dbReference type="Proteomes" id="UP000070107"/>
    </source>
</evidence>
<evidence type="ECO:0000313" key="8">
    <source>
        <dbReference type="EMBL" id="KXF79037.1"/>
    </source>
</evidence>
<dbReference type="OrthoDB" id="5329005at2"/>
<dbReference type="PANTHER" id="PTHR36506">
    <property type="entry name" value="PREFLAGELLIN PEPTIDASE"/>
    <property type="match status" value="1"/>
</dbReference>
<dbReference type="AlphaFoldDB" id="A0A135I0S6"/>
<organism evidence="8 9">
    <name type="scientific">Paramesorhizobium deserti</name>
    <dbReference type="NCBI Taxonomy" id="1494590"/>
    <lineage>
        <taxon>Bacteria</taxon>
        <taxon>Pseudomonadati</taxon>
        <taxon>Pseudomonadota</taxon>
        <taxon>Alphaproteobacteria</taxon>
        <taxon>Hyphomicrobiales</taxon>
        <taxon>Phyllobacteriaceae</taxon>
        <taxon>Paramesorhizobium</taxon>
    </lineage>
</organism>
<reference evidence="8 9" key="1">
    <citation type="submission" date="2015-11" db="EMBL/GenBank/DDBJ databases">
        <title>Draft genome sequence of Paramesorhizobium deserti A-3-E, a strain highly resistant to diverse beta-lactam antibiotics.</title>
        <authorList>
            <person name="Lv R."/>
            <person name="Yang X."/>
            <person name="Fang N."/>
            <person name="Guo J."/>
            <person name="Luo X."/>
            <person name="Peng F."/>
            <person name="Yang R."/>
            <person name="Cui Y."/>
            <person name="Fang C."/>
            <person name="Song Y."/>
        </authorList>
    </citation>
    <scope>NUCLEOTIDE SEQUENCE [LARGE SCALE GENOMIC DNA]</scope>
    <source>
        <strain evidence="8 9">A-3-E</strain>
    </source>
</reference>
<proteinExistence type="predicted"/>
<feature type="domain" description="Prepilin type IV endopeptidase peptidase" evidence="7">
    <location>
        <begin position="8"/>
        <end position="112"/>
    </location>
</feature>
<protein>
    <submittedName>
        <fullName evidence="8">Peptidase</fullName>
    </submittedName>
</protein>
<comment type="caution">
    <text evidence="8">The sequence shown here is derived from an EMBL/GenBank/DDBJ whole genome shotgun (WGS) entry which is preliminary data.</text>
</comment>
<evidence type="ECO:0000256" key="3">
    <source>
        <dbReference type="ARBA" id="ARBA00022692"/>
    </source>
</evidence>
<evidence type="ECO:0000256" key="1">
    <source>
        <dbReference type="ARBA" id="ARBA00004651"/>
    </source>
</evidence>
<dbReference type="GO" id="GO:0005886">
    <property type="term" value="C:plasma membrane"/>
    <property type="evidence" value="ECO:0007669"/>
    <property type="project" value="UniProtKB-SubCell"/>
</dbReference>
<evidence type="ECO:0000256" key="5">
    <source>
        <dbReference type="ARBA" id="ARBA00023136"/>
    </source>
</evidence>
<dbReference type="GO" id="GO:0004190">
    <property type="term" value="F:aspartic-type endopeptidase activity"/>
    <property type="evidence" value="ECO:0007669"/>
    <property type="project" value="InterPro"/>
</dbReference>
<dbReference type="RefSeq" id="WP_068880307.1">
    <property type="nucleotide sequence ID" value="NZ_LNTU01000001.1"/>
</dbReference>
<gene>
    <name evidence="8" type="ORF">ATN84_04655</name>
</gene>
<dbReference type="Pfam" id="PF01478">
    <property type="entry name" value="Peptidase_A24"/>
    <property type="match status" value="1"/>
</dbReference>
<dbReference type="PANTHER" id="PTHR36506:SF1">
    <property type="entry name" value="PREFLAGELLIN PEPTIDASE"/>
    <property type="match status" value="1"/>
</dbReference>
<feature type="transmembrane region" description="Helical" evidence="6">
    <location>
        <begin position="57"/>
        <end position="77"/>
    </location>
</feature>
<feature type="transmembrane region" description="Helical" evidence="6">
    <location>
        <begin position="33"/>
        <end position="50"/>
    </location>
</feature>
<evidence type="ECO:0000256" key="6">
    <source>
        <dbReference type="SAM" id="Phobius"/>
    </source>
</evidence>
<keyword evidence="4 6" id="KW-1133">Transmembrane helix</keyword>
<keyword evidence="5 6" id="KW-0472">Membrane</keyword>
<keyword evidence="2" id="KW-1003">Cell membrane</keyword>
<evidence type="ECO:0000259" key="7">
    <source>
        <dbReference type="Pfam" id="PF01478"/>
    </source>
</evidence>
<dbReference type="EMBL" id="LNTU01000001">
    <property type="protein sequence ID" value="KXF79037.1"/>
    <property type="molecule type" value="Genomic_DNA"/>
</dbReference>
<keyword evidence="3 6" id="KW-0812">Transmembrane</keyword>
<dbReference type="STRING" id="1494590.ATN84_04655"/>
<feature type="transmembrane region" description="Helical" evidence="6">
    <location>
        <begin position="139"/>
        <end position="157"/>
    </location>
</feature>
<feature type="transmembrane region" description="Helical" evidence="6">
    <location>
        <begin position="97"/>
        <end position="118"/>
    </location>
</feature>
<evidence type="ECO:0000256" key="4">
    <source>
        <dbReference type="ARBA" id="ARBA00022989"/>
    </source>
</evidence>
<dbReference type="InterPro" id="IPR000045">
    <property type="entry name" value="Prepilin_IV_endopep_pep"/>
</dbReference>
<accession>A0A135I0S6</accession>
<comment type="subcellular location">
    <subcellularLocation>
        <location evidence="1">Cell membrane</location>
        <topology evidence="1">Multi-pass membrane protein</topology>
    </subcellularLocation>
</comment>
<keyword evidence="9" id="KW-1185">Reference proteome</keyword>
<dbReference type="InterPro" id="IPR052218">
    <property type="entry name" value="Preflagellin_Peptidase"/>
</dbReference>
<evidence type="ECO:0000256" key="2">
    <source>
        <dbReference type="ARBA" id="ARBA00022475"/>
    </source>
</evidence>